<evidence type="ECO:0000313" key="3">
    <source>
        <dbReference type="Proteomes" id="UP000838756"/>
    </source>
</evidence>
<feature type="compositionally biased region" description="Gly residues" evidence="1">
    <location>
        <begin position="1"/>
        <end position="17"/>
    </location>
</feature>
<name>A0A8S4QK25_9NEOP</name>
<dbReference type="Proteomes" id="UP000838756">
    <property type="component" value="Unassembled WGS sequence"/>
</dbReference>
<comment type="caution">
    <text evidence="2">The sequence shown here is derived from an EMBL/GenBank/DDBJ whole genome shotgun (WGS) entry which is preliminary data.</text>
</comment>
<feature type="region of interest" description="Disordered" evidence="1">
    <location>
        <begin position="1"/>
        <end position="44"/>
    </location>
</feature>
<proteinExistence type="predicted"/>
<accession>A0A8S4QK25</accession>
<sequence length="44" mass="4319">GAGSGGFGGSGDFGGSGPVSITSRGRVRTLTAKARGLLRPSRTR</sequence>
<organism evidence="2 3">
    <name type="scientific">Pararge aegeria aegeria</name>
    <dbReference type="NCBI Taxonomy" id="348720"/>
    <lineage>
        <taxon>Eukaryota</taxon>
        <taxon>Metazoa</taxon>
        <taxon>Ecdysozoa</taxon>
        <taxon>Arthropoda</taxon>
        <taxon>Hexapoda</taxon>
        <taxon>Insecta</taxon>
        <taxon>Pterygota</taxon>
        <taxon>Neoptera</taxon>
        <taxon>Endopterygota</taxon>
        <taxon>Lepidoptera</taxon>
        <taxon>Glossata</taxon>
        <taxon>Ditrysia</taxon>
        <taxon>Papilionoidea</taxon>
        <taxon>Nymphalidae</taxon>
        <taxon>Satyrinae</taxon>
        <taxon>Satyrini</taxon>
        <taxon>Parargina</taxon>
        <taxon>Pararge</taxon>
    </lineage>
</organism>
<keyword evidence="3" id="KW-1185">Reference proteome</keyword>
<protein>
    <submittedName>
        <fullName evidence="2">Jg26296 protein</fullName>
    </submittedName>
</protein>
<evidence type="ECO:0000256" key="1">
    <source>
        <dbReference type="SAM" id="MobiDB-lite"/>
    </source>
</evidence>
<dbReference type="AlphaFoldDB" id="A0A8S4QK25"/>
<reference evidence="2" key="1">
    <citation type="submission" date="2022-03" db="EMBL/GenBank/DDBJ databases">
        <authorList>
            <person name="Lindestad O."/>
        </authorList>
    </citation>
    <scope>NUCLEOTIDE SEQUENCE</scope>
</reference>
<gene>
    <name evidence="2" type="primary">jg26296</name>
    <name evidence="2" type="ORF">PAEG_LOCUS1190</name>
</gene>
<dbReference type="EMBL" id="CAKXAJ010004088">
    <property type="protein sequence ID" value="CAH2208621.1"/>
    <property type="molecule type" value="Genomic_DNA"/>
</dbReference>
<feature type="non-terminal residue" evidence="2">
    <location>
        <position position="1"/>
    </location>
</feature>
<evidence type="ECO:0000313" key="2">
    <source>
        <dbReference type="EMBL" id="CAH2208621.1"/>
    </source>
</evidence>